<name>A0ABR2AC99_9ROSI</name>
<sequence length="128" mass="14829">MSWLFRFMFALPQDSGAVKRLLSSCPVLEDLSIFISYCDMQNIRSLKISNPSLKRFTLDFMCNLLEVQLDIVIDLPSLVYFKYHGFRAYNYSMGNMPSLVTADINISVRNSERETFYRRSHGLIGLLI</sequence>
<evidence type="ECO:0000313" key="2">
    <source>
        <dbReference type="EMBL" id="KAK9005954.1"/>
    </source>
</evidence>
<comment type="caution">
    <text evidence="1">The sequence shown here is derived from an EMBL/GenBank/DDBJ whole genome shotgun (WGS) entry which is preliminary data.</text>
</comment>
<reference evidence="1 3" key="1">
    <citation type="journal article" date="2024" name="G3 (Bethesda)">
        <title>Genome assembly of Hibiscus sabdariffa L. provides insights into metabolisms of medicinal natural products.</title>
        <authorList>
            <person name="Kim T."/>
        </authorList>
    </citation>
    <scope>NUCLEOTIDE SEQUENCE [LARGE SCALE GENOMIC DNA]</scope>
    <source>
        <strain evidence="1">TK-2024</strain>
        <tissue evidence="1">Old leaves</tissue>
    </source>
</reference>
<dbReference type="InterPro" id="IPR050232">
    <property type="entry name" value="FBL13/AtMIF1-like"/>
</dbReference>
<dbReference type="PANTHER" id="PTHR31900">
    <property type="entry name" value="F-BOX/RNI SUPERFAMILY PROTEIN-RELATED"/>
    <property type="match status" value="1"/>
</dbReference>
<dbReference type="EMBL" id="JBBPBN010000029">
    <property type="protein sequence ID" value="KAK9005954.1"/>
    <property type="molecule type" value="Genomic_DNA"/>
</dbReference>
<evidence type="ECO:0000313" key="3">
    <source>
        <dbReference type="Proteomes" id="UP001396334"/>
    </source>
</evidence>
<keyword evidence="3" id="KW-1185">Reference proteome</keyword>
<proteinExistence type="predicted"/>
<dbReference type="PANTHER" id="PTHR31900:SF30">
    <property type="entry name" value="SUPERFAMILY PROTEIN, PUTATIVE-RELATED"/>
    <property type="match status" value="1"/>
</dbReference>
<dbReference type="Proteomes" id="UP001396334">
    <property type="component" value="Unassembled WGS sequence"/>
</dbReference>
<gene>
    <name evidence="2" type="ORF">V6N11_035008</name>
    <name evidence="1" type="ORF">V6N11_038109</name>
</gene>
<evidence type="ECO:0000313" key="1">
    <source>
        <dbReference type="EMBL" id="KAK8490651.1"/>
    </source>
</evidence>
<organism evidence="1 3">
    <name type="scientific">Hibiscus sabdariffa</name>
    <name type="common">roselle</name>
    <dbReference type="NCBI Taxonomy" id="183260"/>
    <lineage>
        <taxon>Eukaryota</taxon>
        <taxon>Viridiplantae</taxon>
        <taxon>Streptophyta</taxon>
        <taxon>Embryophyta</taxon>
        <taxon>Tracheophyta</taxon>
        <taxon>Spermatophyta</taxon>
        <taxon>Magnoliopsida</taxon>
        <taxon>eudicotyledons</taxon>
        <taxon>Gunneridae</taxon>
        <taxon>Pentapetalae</taxon>
        <taxon>rosids</taxon>
        <taxon>malvids</taxon>
        <taxon>Malvales</taxon>
        <taxon>Malvaceae</taxon>
        <taxon>Malvoideae</taxon>
        <taxon>Hibiscus</taxon>
    </lineage>
</organism>
<protein>
    <submittedName>
        <fullName evidence="1">Uncharacterized protein</fullName>
    </submittedName>
</protein>
<accession>A0ABR2AC99</accession>
<dbReference type="EMBL" id="JBBPBN010000278">
    <property type="protein sequence ID" value="KAK8490651.1"/>
    <property type="molecule type" value="Genomic_DNA"/>
</dbReference>